<evidence type="ECO:0000259" key="17">
    <source>
        <dbReference type="PROSITE" id="PS50850"/>
    </source>
</evidence>
<dbReference type="NCBIfam" id="TIGR00879">
    <property type="entry name" value="SP"/>
    <property type="match status" value="1"/>
</dbReference>
<accession>A0A6G0X562</accession>
<evidence type="ECO:0000256" key="16">
    <source>
        <dbReference type="SAM" id="Phobius"/>
    </source>
</evidence>
<proteinExistence type="inferred from homology"/>
<evidence type="ECO:0000256" key="10">
    <source>
        <dbReference type="ARBA" id="ARBA00044656"/>
    </source>
</evidence>
<evidence type="ECO:0000256" key="2">
    <source>
        <dbReference type="ARBA" id="ARBA00010992"/>
    </source>
</evidence>
<dbReference type="PROSITE" id="PS00216">
    <property type="entry name" value="SUGAR_TRANSPORT_1"/>
    <property type="match status" value="1"/>
</dbReference>
<comment type="catalytic activity">
    <reaction evidence="13">
        <text>D-fructose(out) = D-fructose(in)</text>
        <dbReference type="Rhea" id="RHEA:60372"/>
        <dbReference type="ChEBI" id="CHEBI:37721"/>
    </reaction>
    <physiologicalReaction direction="left-to-right" evidence="13">
        <dbReference type="Rhea" id="RHEA:60373"/>
    </physiologicalReaction>
</comment>
<reference evidence="18 19" key="1">
    <citation type="submission" date="2019-07" db="EMBL/GenBank/DDBJ databases">
        <title>Genomics analysis of Aphanomyces spp. identifies a new class of oomycete effector associated with host adaptation.</title>
        <authorList>
            <person name="Gaulin E."/>
        </authorList>
    </citation>
    <scope>NUCLEOTIDE SEQUENCE [LARGE SCALE GENOMIC DNA]</scope>
    <source>
        <strain evidence="18 19">ATCC 201684</strain>
    </source>
</reference>
<dbReference type="PANTHER" id="PTHR48020">
    <property type="entry name" value="PROTON MYO-INOSITOL COTRANSPORTER"/>
    <property type="match status" value="1"/>
</dbReference>
<keyword evidence="4 15" id="KW-0813">Transport</keyword>
<dbReference type="GO" id="GO:0022857">
    <property type="term" value="F:transmembrane transporter activity"/>
    <property type="evidence" value="ECO:0007669"/>
    <property type="project" value="InterPro"/>
</dbReference>
<dbReference type="Gene3D" id="1.20.1250.20">
    <property type="entry name" value="MFS general substrate transporter like domains"/>
    <property type="match status" value="2"/>
</dbReference>
<dbReference type="InterPro" id="IPR003663">
    <property type="entry name" value="Sugar/inositol_transpt"/>
</dbReference>
<dbReference type="InterPro" id="IPR005829">
    <property type="entry name" value="Sugar_transporter_CS"/>
</dbReference>
<comment type="catalytic activity">
    <reaction evidence="8">
        <text>D-galactose(in) = D-galactose(out)</text>
        <dbReference type="Rhea" id="RHEA:34915"/>
        <dbReference type="ChEBI" id="CHEBI:4139"/>
    </reaction>
    <physiologicalReaction direction="right-to-left" evidence="8">
        <dbReference type="Rhea" id="RHEA:34917"/>
    </physiologicalReaction>
</comment>
<feature type="transmembrane region" description="Helical" evidence="16">
    <location>
        <begin position="437"/>
        <end position="458"/>
    </location>
</feature>
<dbReference type="VEuPathDB" id="FungiDB:AeMF1_001008"/>
<evidence type="ECO:0000256" key="15">
    <source>
        <dbReference type="RuleBase" id="RU003346"/>
    </source>
</evidence>
<feature type="transmembrane region" description="Helical" evidence="16">
    <location>
        <begin position="245"/>
        <end position="271"/>
    </location>
</feature>
<keyword evidence="6 16" id="KW-1133">Transmembrane helix</keyword>
<organism evidence="18 19">
    <name type="scientific">Aphanomyces euteiches</name>
    <dbReference type="NCBI Taxonomy" id="100861"/>
    <lineage>
        <taxon>Eukaryota</taxon>
        <taxon>Sar</taxon>
        <taxon>Stramenopiles</taxon>
        <taxon>Oomycota</taxon>
        <taxon>Saprolegniomycetes</taxon>
        <taxon>Saprolegniales</taxon>
        <taxon>Verrucalvaceae</taxon>
        <taxon>Aphanomyces</taxon>
    </lineage>
</organism>
<evidence type="ECO:0000256" key="3">
    <source>
        <dbReference type="ARBA" id="ARBA00011738"/>
    </source>
</evidence>
<evidence type="ECO:0000256" key="11">
    <source>
        <dbReference type="ARBA" id="ARBA00044662"/>
    </source>
</evidence>
<sequence length="524" mass="56439">MRGQLRLLTVVSTVGGFLFGYDTGVISGALLFLQQDFQLTSFESELVVSATIFGAIVGSVLGSCSNEVLGRRKTILVSAFLFTIGSIGMGVCRNVHELILGRFGVGLGLGLSSMTVPLYIAEVSPPELRGTLVSMNTLLVTGGQFFATIFAAILSSTPSGWRYMLGLAAVPAFLQFVGFLFLPDSPRWLIQKGQQESAKLALASIRGEKDFTGELKAIEDEVQSNTSEHKDMFVLLQSPSVRRALLVGCVLQMLQQFCGINTVMYYGVSIIHMAGFTNNQTAIWLGAVVACSNFLFTFVGIYLVDRIGRRALTLGSLAGVVLMLAVLGGGFYVAEMESVQAHGIGECAHLSTCFDCVASAQCGFCAQGNVCYPGSATGPSHAACGSWSFDTCPNTSRTPGWVILCALFAYLASFATGMGPMPWTINSEIYPLPVRSAAISMATAVNWLSNLIISLTFLSLIEATSTYTTFWIYSGVALLGWFFLMRFLPETKGLTLEEIERVFQRPTDKPPTKYKPVATTIDVT</sequence>
<evidence type="ECO:0000256" key="9">
    <source>
        <dbReference type="ARBA" id="ARBA00044648"/>
    </source>
</evidence>
<comment type="catalytic activity">
    <reaction evidence="12">
        <text>D-glucosamine(out) = D-glucosamine(in)</text>
        <dbReference type="Rhea" id="RHEA:78423"/>
        <dbReference type="ChEBI" id="CHEBI:58723"/>
    </reaction>
    <physiologicalReaction direction="left-to-right" evidence="12">
        <dbReference type="Rhea" id="RHEA:78424"/>
    </physiologicalReaction>
</comment>
<evidence type="ECO:0000256" key="4">
    <source>
        <dbReference type="ARBA" id="ARBA00022448"/>
    </source>
</evidence>
<dbReference type="GO" id="GO:0016020">
    <property type="term" value="C:membrane"/>
    <property type="evidence" value="ECO:0007669"/>
    <property type="project" value="UniProtKB-SubCell"/>
</dbReference>
<feature type="transmembrane region" description="Helical" evidence="16">
    <location>
        <begin position="46"/>
        <end position="62"/>
    </location>
</feature>
<dbReference type="PRINTS" id="PR00171">
    <property type="entry name" value="SUGRTRNSPORT"/>
</dbReference>
<feature type="domain" description="Major facilitator superfamily (MFS) profile" evidence="17">
    <location>
        <begin position="8"/>
        <end position="492"/>
    </location>
</feature>
<comment type="catalytic activity">
    <reaction evidence="11">
        <text>D-mannose(out) = D-mannose(in)</text>
        <dbReference type="Rhea" id="RHEA:78391"/>
        <dbReference type="ChEBI" id="CHEBI:4208"/>
    </reaction>
    <physiologicalReaction direction="left-to-right" evidence="11">
        <dbReference type="Rhea" id="RHEA:78392"/>
    </physiologicalReaction>
</comment>
<feature type="transmembrane region" description="Helical" evidence="16">
    <location>
        <begin position="160"/>
        <end position="182"/>
    </location>
</feature>
<dbReference type="InterPro" id="IPR005828">
    <property type="entry name" value="MFS_sugar_transport-like"/>
</dbReference>
<name>A0A6G0X562_9STRA</name>
<evidence type="ECO:0000256" key="8">
    <source>
        <dbReference type="ARBA" id="ARBA00044637"/>
    </source>
</evidence>
<comment type="catalytic activity">
    <reaction evidence="10">
        <text>D-xylose(out) = D-xylose(in)</text>
        <dbReference type="Rhea" id="RHEA:78427"/>
        <dbReference type="ChEBI" id="CHEBI:53455"/>
    </reaction>
    <physiologicalReaction direction="left-to-right" evidence="10">
        <dbReference type="Rhea" id="RHEA:78428"/>
    </physiologicalReaction>
</comment>
<evidence type="ECO:0000256" key="14">
    <source>
        <dbReference type="ARBA" id="ARBA00044780"/>
    </source>
</evidence>
<evidence type="ECO:0000256" key="13">
    <source>
        <dbReference type="ARBA" id="ARBA00044710"/>
    </source>
</evidence>
<comment type="similarity">
    <text evidence="2 15">Belongs to the major facilitator superfamily. Sugar transporter (TC 2.A.1.1) family.</text>
</comment>
<dbReference type="AlphaFoldDB" id="A0A6G0X562"/>
<feature type="transmembrane region" description="Helical" evidence="16">
    <location>
        <begin position="74"/>
        <end position="91"/>
    </location>
</feature>
<dbReference type="SUPFAM" id="SSF103473">
    <property type="entry name" value="MFS general substrate transporter"/>
    <property type="match status" value="1"/>
</dbReference>
<gene>
    <name evidence="18" type="ORF">Ae201684_008330</name>
</gene>
<dbReference type="InterPro" id="IPR020846">
    <property type="entry name" value="MFS_dom"/>
</dbReference>
<comment type="subcellular location">
    <subcellularLocation>
        <location evidence="1">Membrane</location>
        <topology evidence="1">Multi-pass membrane protein</topology>
    </subcellularLocation>
</comment>
<feature type="transmembrane region" description="Helical" evidence="16">
    <location>
        <begin position="103"/>
        <end position="121"/>
    </location>
</feature>
<comment type="caution">
    <text evidence="18">The sequence shown here is derived from an EMBL/GenBank/DDBJ whole genome shotgun (WGS) entry which is preliminary data.</text>
</comment>
<evidence type="ECO:0000313" key="18">
    <source>
        <dbReference type="EMBL" id="KAF0735118.1"/>
    </source>
</evidence>
<keyword evidence="7 16" id="KW-0472">Membrane</keyword>
<evidence type="ECO:0000256" key="7">
    <source>
        <dbReference type="ARBA" id="ARBA00023136"/>
    </source>
</evidence>
<dbReference type="InterPro" id="IPR036259">
    <property type="entry name" value="MFS_trans_sf"/>
</dbReference>
<keyword evidence="5 16" id="KW-0812">Transmembrane</keyword>
<feature type="transmembrane region" description="Helical" evidence="16">
    <location>
        <begin position="470"/>
        <end position="488"/>
    </location>
</feature>
<dbReference type="Pfam" id="PF00083">
    <property type="entry name" value="Sugar_tr"/>
    <property type="match status" value="2"/>
</dbReference>
<comment type="catalytic activity">
    <reaction evidence="9">
        <text>D-glucose(out) = D-glucose(in)</text>
        <dbReference type="Rhea" id="RHEA:60376"/>
        <dbReference type="ChEBI" id="CHEBI:4167"/>
    </reaction>
    <physiologicalReaction direction="left-to-right" evidence="9">
        <dbReference type="Rhea" id="RHEA:60377"/>
    </physiologicalReaction>
</comment>
<comment type="subunit">
    <text evidence="3">Homodimer.</text>
</comment>
<dbReference type="EMBL" id="VJMJ01000101">
    <property type="protein sequence ID" value="KAF0735118.1"/>
    <property type="molecule type" value="Genomic_DNA"/>
</dbReference>
<feature type="transmembrane region" description="Helical" evidence="16">
    <location>
        <begin position="401"/>
        <end position="425"/>
    </location>
</feature>
<dbReference type="InterPro" id="IPR050814">
    <property type="entry name" value="Myo-inositol_Transporter"/>
</dbReference>
<evidence type="ECO:0000256" key="1">
    <source>
        <dbReference type="ARBA" id="ARBA00004141"/>
    </source>
</evidence>
<dbReference type="Proteomes" id="UP000481153">
    <property type="component" value="Unassembled WGS sequence"/>
</dbReference>
<evidence type="ECO:0000256" key="6">
    <source>
        <dbReference type="ARBA" id="ARBA00022989"/>
    </source>
</evidence>
<keyword evidence="19" id="KW-1185">Reference proteome</keyword>
<feature type="transmembrane region" description="Helical" evidence="16">
    <location>
        <begin position="283"/>
        <end position="304"/>
    </location>
</feature>
<evidence type="ECO:0000313" key="19">
    <source>
        <dbReference type="Proteomes" id="UP000481153"/>
    </source>
</evidence>
<evidence type="ECO:0000256" key="5">
    <source>
        <dbReference type="ARBA" id="ARBA00022692"/>
    </source>
</evidence>
<dbReference type="PANTHER" id="PTHR48020:SF12">
    <property type="entry name" value="PROTON MYO-INOSITOL COTRANSPORTER"/>
    <property type="match status" value="1"/>
</dbReference>
<feature type="transmembrane region" description="Helical" evidence="16">
    <location>
        <begin position="311"/>
        <end position="334"/>
    </location>
</feature>
<feature type="transmembrane region" description="Helical" evidence="16">
    <location>
        <begin position="7"/>
        <end position="34"/>
    </location>
</feature>
<evidence type="ECO:0000256" key="12">
    <source>
        <dbReference type="ARBA" id="ARBA00044668"/>
    </source>
</evidence>
<protein>
    <recommendedName>
        <fullName evidence="14">Hexose transporter 1</fullName>
    </recommendedName>
</protein>
<dbReference type="PROSITE" id="PS50850">
    <property type="entry name" value="MFS"/>
    <property type="match status" value="1"/>
</dbReference>
<feature type="transmembrane region" description="Helical" evidence="16">
    <location>
        <begin position="133"/>
        <end position="154"/>
    </location>
</feature>